<dbReference type="EMBL" id="LAZR01000239">
    <property type="protein sequence ID" value="KKN79987.1"/>
    <property type="molecule type" value="Genomic_DNA"/>
</dbReference>
<evidence type="ECO:0000313" key="1">
    <source>
        <dbReference type="EMBL" id="KKN79987.1"/>
    </source>
</evidence>
<protein>
    <submittedName>
        <fullName evidence="1">Uncharacterized protein</fullName>
    </submittedName>
</protein>
<proteinExistence type="predicted"/>
<sequence>MIMTQIDNLPALLFRMTISKQIHDQVGDPRDTLDQVLGRAYDMGDDDERQEVQAWTDRQPDSFESAAAFTGRANAIAAIHRLTTEGGGTGEQ</sequence>
<accession>A0A0F9TYE3</accession>
<dbReference type="AlphaFoldDB" id="A0A0F9TYE3"/>
<comment type="caution">
    <text evidence="1">The sequence shown here is derived from an EMBL/GenBank/DDBJ whole genome shotgun (WGS) entry which is preliminary data.</text>
</comment>
<organism evidence="1">
    <name type="scientific">marine sediment metagenome</name>
    <dbReference type="NCBI Taxonomy" id="412755"/>
    <lineage>
        <taxon>unclassified sequences</taxon>
        <taxon>metagenomes</taxon>
        <taxon>ecological metagenomes</taxon>
    </lineage>
</organism>
<gene>
    <name evidence="1" type="ORF">LCGC14_0334950</name>
</gene>
<name>A0A0F9TYE3_9ZZZZ</name>
<reference evidence="1" key="1">
    <citation type="journal article" date="2015" name="Nature">
        <title>Complex archaea that bridge the gap between prokaryotes and eukaryotes.</title>
        <authorList>
            <person name="Spang A."/>
            <person name="Saw J.H."/>
            <person name="Jorgensen S.L."/>
            <person name="Zaremba-Niedzwiedzka K."/>
            <person name="Martijn J."/>
            <person name="Lind A.E."/>
            <person name="van Eijk R."/>
            <person name="Schleper C."/>
            <person name="Guy L."/>
            <person name="Ettema T.J."/>
        </authorList>
    </citation>
    <scope>NUCLEOTIDE SEQUENCE</scope>
</reference>